<feature type="transmembrane region" description="Helical" evidence="1">
    <location>
        <begin position="136"/>
        <end position="156"/>
    </location>
</feature>
<keyword evidence="1" id="KW-1133">Transmembrane helix</keyword>
<accession>A0ABT1NIZ7</accession>
<evidence type="ECO:0000313" key="2">
    <source>
        <dbReference type="EMBL" id="MCQ1531209.1"/>
    </source>
</evidence>
<feature type="transmembrane region" description="Helical" evidence="1">
    <location>
        <begin position="206"/>
        <end position="229"/>
    </location>
</feature>
<sequence>MKQDFMIKIFSDFSFIFALSFYFLSFIDEVKLPGFLYLLVSFIVPAAYAMKKRKSRWLYAIIALLPAFFAFAKNLADMIFISIIVSYSLYVIYKGLNEIGYYMAIERFQKGLMFFAAMFAIAIPTGSFGIIEAKSIPFIIIFLVTSVMLNRSMRLCQFNENTKELHKINLRYSMIIVGLSLMLSIKQVRQAMGSILHRLYDGFLELVIYLLYGVFLAVGYGLKYVIAFVRSLLERRVIKPEAMEESEFLFGNIEDLNGQDLISIISKSWIFNALAHIVSGILVLLLLYMAIKLLTRRFYEKREKEEYTETREFIKKDKEGKALGRLALPFNMRRYEEYIRYYYRKFLKLCISRDIEIKSSDTTLQINDKSTGEFDEEALHNMREAYIKVRYGEETADKQKAREFRKFFSKLKES</sequence>
<keyword evidence="3" id="KW-1185">Reference proteome</keyword>
<keyword evidence="1" id="KW-0812">Transmembrane</keyword>
<dbReference type="Proteomes" id="UP001651880">
    <property type="component" value="Unassembled WGS sequence"/>
</dbReference>
<reference evidence="2 3" key="1">
    <citation type="submission" date="2021-10" db="EMBL/GenBank/DDBJ databases">
        <title>Lutispora strain m25 sp. nov., a thermophilic, non-spore-forming bacterium isolated from a lab-scale methanogenic bioreactor digesting anaerobic sludge.</title>
        <authorList>
            <person name="El Houari A."/>
            <person name="Mcdonald J."/>
        </authorList>
    </citation>
    <scope>NUCLEOTIDE SEQUENCE [LARGE SCALE GENOMIC DNA]</scope>
    <source>
        <strain evidence="3">m25</strain>
    </source>
</reference>
<feature type="transmembrane region" description="Helical" evidence="1">
    <location>
        <begin position="57"/>
        <end position="72"/>
    </location>
</feature>
<organism evidence="2 3">
    <name type="scientific">Lutispora saccharofermentans</name>
    <dbReference type="NCBI Taxonomy" id="3024236"/>
    <lineage>
        <taxon>Bacteria</taxon>
        <taxon>Bacillati</taxon>
        <taxon>Bacillota</taxon>
        <taxon>Clostridia</taxon>
        <taxon>Lutisporales</taxon>
        <taxon>Lutisporaceae</taxon>
        <taxon>Lutispora</taxon>
    </lineage>
</organism>
<evidence type="ECO:0008006" key="4">
    <source>
        <dbReference type="Google" id="ProtNLM"/>
    </source>
</evidence>
<feature type="transmembrane region" description="Helical" evidence="1">
    <location>
        <begin position="269"/>
        <end position="291"/>
    </location>
</feature>
<gene>
    <name evidence="2" type="ORF">LJD61_16915</name>
</gene>
<proteinExistence type="predicted"/>
<protein>
    <recommendedName>
        <fullName evidence="4">DUF4129 domain-containing protein</fullName>
    </recommendedName>
</protein>
<feature type="transmembrane region" description="Helical" evidence="1">
    <location>
        <begin position="108"/>
        <end position="130"/>
    </location>
</feature>
<feature type="transmembrane region" description="Helical" evidence="1">
    <location>
        <begin position="7"/>
        <end position="26"/>
    </location>
</feature>
<keyword evidence="1" id="KW-0472">Membrane</keyword>
<evidence type="ECO:0000256" key="1">
    <source>
        <dbReference type="SAM" id="Phobius"/>
    </source>
</evidence>
<comment type="caution">
    <text evidence="2">The sequence shown here is derived from an EMBL/GenBank/DDBJ whole genome shotgun (WGS) entry which is preliminary data.</text>
</comment>
<dbReference type="RefSeq" id="WP_255228734.1">
    <property type="nucleotide sequence ID" value="NZ_JAJEKE010000019.1"/>
</dbReference>
<feature type="transmembrane region" description="Helical" evidence="1">
    <location>
        <begin position="78"/>
        <end position="96"/>
    </location>
</feature>
<name>A0ABT1NIZ7_9FIRM</name>
<dbReference type="EMBL" id="JAJEKE010000019">
    <property type="protein sequence ID" value="MCQ1531209.1"/>
    <property type="molecule type" value="Genomic_DNA"/>
</dbReference>
<evidence type="ECO:0000313" key="3">
    <source>
        <dbReference type="Proteomes" id="UP001651880"/>
    </source>
</evidence>
<feature type="transmembrane region" description="Helical" evidence="1">
    <location>
        <begin position="32"/>
        <end position="50"/>
    </location>
</feature>
<feature type="transmembrane region" description="Helical" evidence="1">
    <location>
        <begin position="168"/>
        <end position="186"/>
    </location>
</feature>